<dbReference type="EMBL" id="MT142491">
    <property type="protein sequence ID" value="QJA82601.1"/>
    <property type="molecule type" value="Genomic_DNA"/>
</dbReference>
<proteinExistence type="predicted"/>
<sequence length="172" mass="19211">MSEKAPMQSTPFVSSTGETRNPIYEGQFEGETVEQADARLHWAKVAMEMARNASLSAPSHGEQVREWNLSADGLPACGKPVLAYYLNSHGKGRRIRAEYVKAWTVQADDLSDPDTECVEYSEQEDAYYIRQGWYELIDNWDEYGRIAVHEGVITHWQELPAAPSAGSQGGDV</sequence>
<evidence type="ECO:0008006" key="3">
    <source>
        <dbReference type="Google" id="ProtNLM"/>
    </source>
</evidence>
<reference evidence="2" key="1">
    <citation type="submission" date="2020-03" db="EMBL/GenBank/DDBJ databases">
        <title>The deep terrestrial virosphere.</title>
        <authorList>
            <person name="Holmfeldt K."/>
            <person name="Nilsson E."/>
            <person name="Simone D."/>
            <person name="Lopez-Fernandez M."/>
            <person name="Wu X."/>
            <person name="de Brujin I."/>
            <person name="Lundin D."/>
            <person name="Andersson A."/>
            <person name="Bertilsson S."/>
            <person name="Dopson M."/>
        </authorList>
    </citation>
    <scope>NUCLEOTIDE SEQUENCE</scope>
    <source>
        <strain evidence="2">MM415A00396</strain>
    </source>
</reference>
<organism evidence="2">
    <name type="scientific">viral metagenome</name>
    <dbReference type="NCBI Taxonomy" id="1070528"/>
    <lineage>
        <taxon>unclassified sequences</taxon>
        <taxon>metagenomes</taxon>
        <taxon>organismal metagenomes</taxon>
    </lineage>
</organism>
<accession>A0A6M3KLW2</accession>
<gene>
    <name evidence="2" type="ORF">MM415A00396_0037</name>
</gene>
<evidence type="ECO:0000313" key="2">
    <source>
        <dbReference type="EMBL" id="QJA82601.1"/>
    </source>
</evidence>
<evidence type="ECO:0000256" key="1">
    <source>
        <dbReference type="SAM" id="MobiDB-lite"/>
    </source>
</evidence>
<protein>
    <recommendedName>
        <fullName evidence="3">DUF551 domain-containing protein</fullName>
    </recommendedName>
</protein>
<name>A0A6M3KLW2_9ZZZZ</name>
<feature type="compositionally biased region" description="Polar residues" evidence="1">
    <location>
        <begin position="7"/>
        <end position="19"/>
    </location>
</feature>
<dbReference type="AlphaFoldDB" id="A0A6M3KLW2"/>
<feature type="region of interest" description="Disordered" evidence="1">
    <location>
        <begin position="1"/>
        <end position="21"/>
    </location>
</feature>